<keyword evidence="1" id="KW-0004">4Fe-4S</keyword>
<dbReference type="EMBL" id="FMZV01000015">
    <property type="protein sequence ID" value="SDE19879.1"/>
    <property type="molecule type" value="Genomic_DNA"/>
</dbReference>
<dbReference type="AlphaFoldDB" id="A0A1G7AYI2"/>
<keyword evidence="3" id="KW-0560">Oxidoreductase</keyword>
<organism evidence="6 7">
    <name type="scientific">Ruegeria marina</name>
    <dbReference type="NCBI Taxonomy" id="639004"/>
    <lineage>
        <taxon>Bacteria</taxon>
        <taxon>Pseudomonadati</taxon>
        <taxon>Pseudomonadota</taxon>
        <taxon>Alphaproteobacteria</taxon>
        <taxon>Rhodobacterales</taxon>
        <taxon>Roseobacteraceae</taxon>
        <taxon>Ruegeria</taxon>
    </lineage>
</organism>
<dbReference type="PANTHER" id="PTHR43498:SF1">
    <property type="entry name" value="COB--COM HETERODISULFIDE REDUCTASE IRON-SULFUR SUBUNIT A"/>
    <property type="match status" value="1"/>
</dbReference>
<dbReference type="STRING" id="639004.SAMN04488239_11599"/>
<name>A0A1G7AYI2_9RHOB</name>
<gene>
    <name evidence="6" type="ORF">SAMN04488239_11599</name>
</gene>
<sequence length="428" mass="45914">MQEISADVLVIGGGTAGFGAAVAAGRLGLDVVLLEAGTKVGGVMAFCPGMPWGAAYPQGESIGGLMQELTGRLMAMDPPMAEKRPCTLENFGPEIQYDHDAATTMMFEMLEEAGVRVFLGAVAFAPVMEGDRIAAVDMFDRRGPQRIAAQIVIDCSGDGDISAKAGVPFTLGDGQGNMMAVTLSFFMEGADWDRVFAENDPYFRRNAAKGIAEGRLHPHLAQLYLMKGFHLGTVFCNSVAIRGVDGTDPADVTRATQEGRRRCLQLAQFLRVDVPGFEKAHVSQLGPTVGVRETRKLEGVYRVTGADLAAGTRFADGIVACDNPIDDVMRNSDQMTHDAMVERGGYYTIPFRSLLPKRVRNLMFAGRILSADLVAFASVRRMPQCMAMGQATGTAAHLSIRDGVPVQAVDTAELVRMLRMQGVSRLGA</sequence>
<dbReference type="Gene3D" id="3.50.50.60">
    <property type="entry name" value="FAD/NAD(P)-binding domain"/>
    <property type="match status" value="1"/>
</dbReference>
<protein>
    <submittedName>
        <fullName evidence="6">FAD dependent oxidoreductase</fullName>
    </submittedName>
</protein>
<evidence type="ECO:0000313" key="6">
    <source>
        <dbReference type="EMBL" id="SDE19879.1"/>
    </source>
</evidence>
<dbReference type="RefSeq" id="WP_093035226.1">
    <property type="nucleotide sequence ID" value="NZ_FMZV01000015.1"/>
</dbReference>
<keyword evidence="2" id="KW-0479">Metal-binding</keyword>
<evidence type="ECO:0000256" key="1">
    <source>
        <dbReference type="ARBA" id="ARBA00022485"/>
    </source>
</evidence>
<evidence type="ECO:0000256" key="3">
    <source>
        <dbReference type="ARBA" id="ARBA00023002"/>
    </source>
</evidence>
<keyword evidence="5" id="KW-0411">Iron-sulfur</keyword>
<dbReference type="SUPFAM" id="SSF51905">
    <property type="entry name" value="FAD/NAD(P)-binding domain"/>
    <property type="match status" value="1"/>
</dbReference>
<accession>A0A1G7AYI2</accession>
<proteinExistence type="predicted"/>
<dbReference type="InterPro" id="IPR039650">
    <property type="entry name" value="HdrA-like"/>
</dbReference>
<dbReference type="PANTHER" id="PTHR43498">
    <property type="entry name" value="FERREDOXIN:COB-COM HETERODISULFIDE REDUCTASE SUBUNIT A"/>
    <property type="match status" value="1"/>
</dbReference>
<dbReference type="Pfam" id="PF12831">
    <property type="entry name" value="FAD_oxidored"/>
    <property type="match status" value="1"/>
</dbReference>
<dbReference type="GO" id="GO:0016491">
    <property type="term" value="F:oxidoreductase activity"/>
    <property type="evidence" value="ECO:0007669"/>
    <property type="project" value="UniProtKB-KW"/>
</dbReference>
<dbReference type="GO" id="GO:0051539">
    <property type="term" value="F:4 iron, 4 sulfur cluster binding"/>
    <property type="evidence" value="ECO:0007669"/>
    <property type="project" value="UniProtKB-KW"/>
</dbReference>
<evidence type="ECO:0000256" key="2">
    <source>
        <dbReference type="ARBA" id="ARBA00022723"/>
    </source>
</evidence>
<dbReference type="InterPro" id="IPR036188">
    <property type="entry name" value="FAD/NAD-bd_sf"/>
</dbReference>
<evidence type="ECO:0000313" key="7">
    <source>
        <dbReference type="Proteomes" id="UP000199628"/>
    </source>
</evidence>
<evidence type="ECO:0000256" key="4">
    <source>
        <dbReference type="ARBA" id="ARBA00023004"/>
    </source>
</evidence>
<keyword evidence="7" id="KW-1185">Reference proteome</keyword>
<evidence type="ECO:0000256" key="5">
    <source>
        <dbReference type="ARBA" id="ARBA00023014"/>
    </source>
</evidence>
<keyword evidence="4" id="KW-0408">Iron</keyword>
<dbReference type="OrthoDB" id="9777740at2"/>
<dbReference type="Proteomes" id="UP000199628">
    <property type="component" value="Unassembled WGS sequence"/>
</dbReference>
<reference evidence="7" key="1">
    <citation type="submission" date="2016-10" db="EMBL/GenBank/DDBJ databases">
        <authorList>
            <person name="Varghese N."/>
            <person name="Submissions S."/>
        </authorList>
    </citation>
    <scope>NUCLEOTIDE SEQUENCE [LARGE SCALE GENOMIC DNA]</scope>
    <source>
        <strain evidence="7">CGMCC 1.9108</strain>
    </source>
</reference>
<dbReference type="GO" id="GO:0046872">
    <property type="term" value="F:metal ion binding"/>
    <property type="evidence" value="ECO:0007669"/>
    <property type="project" value="UniProtKB-KW"/>
</dbReference>